<dbReference type="OrthoDB" id="10547925at2759"/>
<feature type="region of interest" description="Disordered" evidence="1">
    <location>
        <begin position="84"/>
        <end position="103"/>
    </location>
</feature>
<evidence type="ECO:0008006" key="4">
    <source>
        <dbReference type="Google" id="ProtNLM"/>
    </source>
</evidence>
<dbReference type="Gene3D" id="1.25.50.20">
    <property type="match status" value="1"/>
</dbReference>
<keyword evidence="3" id="KW-1185">Reference proteome</keyword>
<accession>A0A368GST2</accession>
<comment type="caution">
    <text evidence="2">The sequence shown here is derived from an EMBL/GenBank/DDBJ whole genome shotgun (WGS) entry which is preliminary data.</text>
</comment>
<gene>
    <name evidence="2" type="ORF">ANCCAN_06477</name>
</gene>
<organism evidence="2 3">
    <name type="scientific">Ancylostoma caninum</name>
    <name type="common">Dog hookworm</name>
    <dbReference type="NCBI Taxonomy" id="29170"/>
    <lineage>
        <taxon>Eukaryota</taxon>
        <taxon>Metazoa</taxon>
        <taxon>Ecdysozoa</taxon>
        <taxon>Nematoda</taxon>
        <taxon>Chromadorea</taxon>
        <taxon>Rhabditida</taxon>
        <taxon>Rhabditina</taxon>
        <taxon>Rhabditomorpha</taxon>
        <taxon>Strongyloidea</taxon>
        <taxon>Ancylostomatidae</taxon>
        <taxon>Ancylostomatinae</taxon>
        <taxon>Ancylostoma</taxon>
    </lineage>
</organism>
<reference evidence="2 3" key="1">
    <citation type="submission" date="2014-10" db="EMBL/GenBank/DDBJ databases">
        <title>Draft genome of the hookworm Ancylostoma caninum.</title>
        <authorList>
            <person name="Mitreva M."/>
        </authorList>
    </citation>
    <scope>NUCLEOTIDE SEQUENCE [LARGE SCALE GENOMIC DNA]</scope>
    <source>
        <strain evidence="2 3">Baltimore</strain>
    </source>
</reference>
<evidence type="ECO:0000313" key="3">
    <source>
        <dbReference type="Proteomes" id="UP000252519"/>
    </source>
</evidence>
<proteinExistence type="predicted"/>
<protein>
    <recommendedName>
        <fullName evidence="4">ERAP1-like C-terminal domain-containing protein</fullName>
    </recommendedName>
</protein>
<dbReference type="EMBL" id="JOJR01000062">
    <property type="protein sequence ID" value="RCN47446.1"/>
    <property type="molecule type" value="Genomic_DNA"/>
</dbReference>
<name>A0A368GST2_ANCCA</name>
<evidence type="ECO:0000313" key="2">
    <source>
        <dbReference type="EMBL" id="RCN47446.1"/>
    </source>
</evidence>
<sequence length="103" mass="11685">MKHTICRYLLRAIDGKGKIRTQDVDTFFENAAGSPLAKEFLVNFLIEKWDIIYARLGNHKLIKKVLDHSLKGIYTKAQIMLVSASSQSSSRRPRPLVTPVTVE</sequence>
<dbReference type="Proteomes" id="UP000252519">
    <property type="component" value="Unassembled WGS sequence"/>
</dbReference>
<evidence type="ECO:0000256" key="1">
    <source>
        <dbReference type="SAM" id="MobiDB-lite"/>
    </source>
</evidence>
<dbReference type="AlphaFoldDB" id="A0A368GST2"/>